<accession>A0AAN9LE44</accession>
<proteinExistence type="inferred from homology"/>
<keyword evidence="3" id="KW-0012">Acyltransferase</keyword>
<dbReference type="AlphaFoldDB" id="A0AAN9LE44"/>
<dbReference type="GO" id="GO:0016746">
    <property type="term" value="F:acyltransferase activity"/>
    <property type="evidence" value="ECO:0007669"/>
    <property type="project" value="UniProtKB-KW"/>
</dbReference>
<comment type="similarity">
    <text evidence="1">Belongs to the plant acyltransferase family.</text>
</comment>
<evidence type="ECO:0000313" key="4">
    <source>
        <dbReference type="EMBL" id="KAK7331658.1"/>
    </source>
</evidence>
<keyword evidence="5" id="KW-1185">Reference proteome</keyword>
<dbReference type="Pfam" id="PF02458">
    <property type="entry name" value="Transferase"/>
    <property type="match status" value="1"/>
</dbReference>
<name>A0AAN9LE44_PHACN</name>
<dbReference type="InterPro" id="IPR023213">
    <property type="entry name" value="CAT-like_dom_sf"/>
</dbReference>
<dbReference type="PANTHER" id="PTHR31623">
    <property type="entry name" value="F21J9.9"/>
    <property type="match status" value="1"/>
</dbReference>
<sequence>METEFVVYKCPVLSMRNGMKEEEMSGEIKLEVEHRIYIKPSIATPPHLQTFKLSLLDQLSPNIHGNITLFYPHTTHTLPHFSTKSQLLQTSLSHTLTRFYPLAGNLHDATTLHCNDGGALFIQSHTHATLSDILKAPNFHTLQCLLPSTDNQTSTNGPLLLVRFTSFRCGGTAVTISLSHKIADIAAVIALLKTWTAACAGQTPPRDPELTAGAVLFPPRELPVMTASINTVSSENFTSRRFVFEASKVKALKKRIGEGCVFEPSRVEVVLALIWKCALSASGSGTASFRRSVLFQAVNLRPRMEPAVADGAVGNFVWPFAVTVEEEAHLELHVMVKRMRESMREFVESKAKRLSEDGAFEAVMESLKERDEVLKQKSDVYKCSSWCKFPLLEVDFGWGEAVWGCSVNKICSNTIALMDTRDGGVEAFVTLDHQHMLLFQHHHHLLHYALLNPPVNHHT</sequence>
<evidence type="ECO:0000256" key="1">
    <source>
        <dbReference type="ARBA" id="ARBA00009861"/>
    </source>
</evidence>
<reference evidence="4 5" key="1">
    <citation type="submission" date="2024-01" db="EMBL/GenBank/DDBJ databases">
        <title>The genomes of 5 underutilized Papilionoideae crops provide insights into root nodulation and disease resistanc.</title>
        <authorList>
            <person name="Jiang F."/>
        </authorList>
    </citation>
    <scope>NUCLEOTIDE SEQUENCE [LARGE SCALE GENOMIC DNA]</scope>
    <source>
        <strain evidence="4">JINMINGXINNONG_FW02</strain>
        <tissue evidence="4">Leaves</tissue>
    </source>
</reference>
<organism evidence="4 5">
    <name type="scientific">Phaseolus coccineus</name>
    <name type="common">Scarlet runner bean</name>
    <name type="synonym">Phaseolus multiflorus</name>
    <dbReference type="NCBI Taxonomy" id="3886"/>
    <lineage>
        <taxon>Eukaryota</taxon>
        <taxon>Viridiplantae</taxon>
        <taxon>Streptophyta</taxon>
        <taxon>Embryophyta</taxon>
        <taxon>Tracheophyta</taxon>
        <taxon>Spermatophyta</taxon>
        <taxon>Magnoliopsida</taxon>
        <taxon>eudicotyledons</taxon>
        <taxon>Gunneridae</taxon>
        <taxon>Pentapetalae</taxon>
        <taxon>rosids</taxon>
        <taxon>fabids</taxon>
        <taxon>Fabales</taxon>
        <taxon>Fabaceae</taxon>
        <taxon>Papilionoideae</taxon>
        <taxon>50 kb inversion clade</taxon>
        <taxon>NPAAA clade</taxon>
        <taxon>indigoferoid/millettioid clade</taxon>
        <taxon>Phaseoleae</taxon>
        <taxon>Phaseolus</taxon>
    </lineage>
</organism>
<dbReference type="EMBL" id="JAYMYR010000011">
    <property type="protein sequence ID" value="KAK7331658.1"/>
    <property type="molecule type" value="Genomic_DNA"/>
</dbReference>
<evidence type="ECO:0000256" key="2">
    <source>
        <dbReference type="ARBA" id="ARBA00022679"/>
    </source>
</evidence>
<evidence type="ECO:0000313" key="5">
    <source>
        <dbReference type="Proteomes" id="UP001374584"/>
    </source>
</evidence>
<keyword evidence="2" id="KW-0808">Transferase</keyword>
<dbReference type="Proteomes" id="UP001374584">
    <property type="component" value="Unassembled WGS sequence"/>
</dbReference>
<evidence type="ECO:0000256" key="3">
    <source>
        <dbReference type="ARBA" id="ARBA00023315"/>
    </source>
</evidence>
<gene>
    <name evidence="4" type="ORF">VNO80_28395</name>
</gene>
<protein>
    <submittedName>
        <fullName evidence="4">Uncharacterized protein</fullName>
    </submittedName>
</protein>
<dbReference type="PANTHER" id="PTHR31623:SF19">
    <property type="entry name" value="VINORINE SYNTHASE-RELATED"/>
    <property type="match status" value="1"/>
</dbReference>
<comment type="caution">
    <text evidence="4">The sequence shown here is derived from an EMBL/GenBank/DDBJ whole genome shotgun (WGS) entry which is preliminary data.</text>
</comment>
<dbReference type="Gene3D" id="3.30.559.10">
    <property type="entry name" value="Chloramphenicol acetyltransferase-like domain"/>
    <property type="match status" value="2"/>
</dbReference>